<feature type="domain" description="HYR-like" evidence="1">
    <location>
        <begin position="2207"/>
        <end position="2273"/>
    </location>
</feature>
<sequence>MKIEFIGFPKKARTFICFLLFINTFIYSQCNTTNFTVTKTNGTCFSNASITVNVPTSTDCSAWVAVITRPADGFSTQLNIPTIGGSVTFTSLPPGNYNVSLSNGFTTLNYASNPVVVSTSYVNMSISATSNPPTCQNSAPGYAPNGTLTITVANGTGIGPFVYTLTASNGTQTATSSNRVYTFLNVPGGEVVGISVTDQAGGSPGCSVTSTQSPTTATNTAAIMAFNDRPFNYERDCSNPTSSCNNVNLFVNIKNLNATKLAIVQQPGNATITIAGNTYNLTYLSGSARFKYDPVATGGPQLVNGTVITTTFFDGCNTISKTSTVQMNDTFLSANPTTLTNTSNCTVSYRIQLLGDQDVSGGNGFVDRAVYFCQQNTILFERRISTSPDVWQVVPSTDITPNPSASTNPLGVNIGVAIPSAGTNFFVNQPGYYRVTVSDACHSVQRFVNVVSTNPFTNVSAAQTTSVLQGTSAIKVSFSGLPPLTSPVKVKITRVDGQTSMTINPTQPAYLAGTYTINFPIERSVGYPVNATYIQDLPLGQYIVELSDGCSASTGFTKTINVNLTNAVSYNPQFSVTTGCIGSNSISYNMNPVNSPNSDNQVRLYTANSNGSLGTYLQISPSGSLSGSFLNLNSGNYYIQFGNIKSEAMGGGAFYSAAMNNMGPWQYLVPITIQPYQDITVATVTSFCDIGNTNSGIILTQVTGGNIVYPITFQLFSVSNPTTPLQSATFQSLVDAVAFEDVSVGNYFVRVTTACYSVDTNVTLSTSGTVPQAEVSNPVICPGSPTTVAIIAASQNLFDVTWSANGQVVGTGMPITLAPTVTTTYTATYTLKSIYGCTNSPVYTSNVTVTVTPNPNLGLAVSDINLCDGSAPSVTISNTQSEFTYEIVNSNGTSFSPPLLANGNGGSLTIAIPNTITLTAGQVLKVKSTNGNAGCTGLLTDVCNVLNGTFNITCPTFPLSSVQCYADLPSQTSYTISQFQALGNGDGIINVVGCGVIEITATNGPNPGCNANAIRTYTITEYADPNNNDVRDAGENTILHTTNCTQTININDTTAPTITGTLSVLNVSGLQPLITNAIALSTTNQVVVNSLSTLDFLTVTGGEMYGPSIVSSPVIASVAKLNNNQWIFACWNGSGVLYTKMVLVEFSIISGQLHAKIVQSKYTTSNSVSSAASILAAWNASSTTTSPSPNAYGVRFVTLSSLACDVLSSPAAMTTVAALEAAGLTISDNCTTDANLVVTSVDGTATGTCPITFTRTYTIKDACNNASTATQIININDTTAPVVTGTLPAVNATGCAIADAPAAMTTVAALEAAGLTISDNCTTDANLVVTSVDGTATGTCPITFTRTYTIKDACNNASTATQIININDTTAPVVTGTLPAVNATGCAIADAPAAMTTVAALEAAGLTISDNCTTDANLVVTSVDGTATGTCPITFTRTYTIKDACNNASTATQIININDTTAPVVTGTLPAVNATGCAIADAPAAMTTVAALEAAGLTISDNCTTDANLVVTSVDGAATGTCPITFTRTYTIKDACNNVSTATQTININDTTAPVVTGTLPAVNATGCAISDAPAAMTTVAALEAAGLTISDNCTTDANLVVTSVDGAATGTCPITFTRTYTITDACNNTNTATQTININDTTAPVVTGTLPAVNATGCAIADAPAAMTTVAALEAAGLTISDNCTTDANLVVTSVDGTATGTCPITFTRTYTIKDACNNASTATQIININDTTAPVVTGTLPAVNATGCAIADAPAAMTTVAALEAAGLTISDNCTTDANLVVTSVDGTATGTCPITFTRTYTIKDACNNASTATQIININDTTAPVVTGTLPAVNATGCAIADAPAAMTTVAALEAAGLTISDNCTTDANLVVTSVDGAATGTCPITFTRTYTIKDACNNVSTATQTININDTTAPVVTGTLPAVNATGCAISDAPAAMTTVAALEAAGLTISDNCTTDANLVVTSVDGAATGTCPITFTRTYTIKDACNNASTATQIININDTTAPVVTGTLPAVNATGCAIADAPAAMTTVAALEAAGLTISDNCTTDANLVVTSVDGTATGTCPITFTRTYTITDACNNASTATQIININDTTAPVVTGTLPAVNATGCAIADAPAAMTTVAALEAAGLTISDNCTTDVNLVVTSVDGAATGTCPITFTRTYTIKDACNNASTAIQIININDTTAPVVQTTIGSLNISLECSDVTGIASALAQLPSATDNCSVPILHLVSDVTTGDATCSNAYVRVRTWNFTDSCGNTSINFVQTITVQDTTAPIFSGTLPQDVTLECNQTIPSVQSLTATDTCGGNVIVTFAEQTIAGSCPNNYTIFRTWTATDVCGNFATHIQEIIVQDTTPPVFVGTLPASEIYAKCEGIPVAPILTATDNCGTPIVSYNEVRIDGDCTNKYRLDRTWTATDACGNETEFKQTVYLACYVTPFNALSPDGDGLNDTFIIEGLECYPNNSVEIFNRWGVKIFEASFYDNVNTVFRGLSDGRVTISRNDKLPTGTYYYVLKYEYDLYGREKENIEKTGYIYIQNE</sequence>
<dbReference type="InterPro" id="IPR013783">
    <property type="entry name" value="Ig-like_fold"/>
</dbReference>
<organism evidence="2 3">
    <name type="scientific">Flavobacterium nakdongensis</name>
    <dbReference type="NCBI Taxonomy" id="3073563"/>
    <lineage>
        <taxon>Bacteria</taxon>
        <taxon>Pseudomonadati</taxon>
        <taxon>Bacteroidota</taxon>
        <taxon>Flavobacteriia</taxon>
        <taxon>Flavobacteriales</taxon>
        <taxon>Flavobacteriaceae</taxon>
        <taxon>Flavobacterium</taxon>
    </lineage>
</organism>
<dbReference type="EMBL" id="CP133721">
    <property type="protein sequence ID" value="WMW78278.1"/>
    <property type="molecule type" value="Genomic_DNA"/>
</dbReference>
<protein>
    <submittedName>
        <fullName evidence="2">Gliding motility-associated C-terminal domain-containing protein</fullName>
    </submittedName>
</protein>
<dbReference type="Proteomes" id="UP001180481">
    <property type="component" value="Chromosome"/>
</dbReference>
<proteinExistence type="predicted"/>
<keyword evidence="3" id="KW-1185">Reference proteome</keyword>
<dbReference type="InterPro" id="IPR057078">
    <property type="entry name" value="HYR-4C"/>
</dbReference>
<gene>
    <name evidence="2" type="ORF">RF683_02205</name>
</gene>
<name>A0ABY9RAL3_9FLAO</name>
<evidence type="ECO:0000313" key="3">
    <source>
        <dbReference type="Proteomes" id="UP001180481"/>
    </source>
</evidence>
<evidence type="ECO:0000313" key="2">
    <source>
        <dbReference type="EMBL" id="WMW78278.1"/>
    </source>
</evidence>
<dbReference type="Pfam" id="PF13585">
    <property type="entry name" value="CHU_C"/>
    <property type="match status" value="1"/>
</dbReference>
<reference evidence="2" key="1">
    <citation type="submission" date="2023-09" db="EMBL/GenBank/DDBJ databases">
        <title>Flavobacterium sp. 20NA77.7 isolated from freshwater.</title>
        <authorList>
            <person name="Le V."/>
            <person name="Ko S.-R."/>
            <person name="Ahn C.-Y."/>
            <person name="Oh H.-M."/>
        </authorList>
    </citation>
    <scope>NUCLEOTIDE SEQUENCE</scope>
    <source>
        <strain evidence="2">20NA77.7</strain>
    </source>
</reference>
<dbReference type="Pfam" id="PF23237">
    <property type="entry name" value="HYR_4C"/>
    <property type="match status" value="1"/>
</dbReference>
<dbReference type="Gene3D" id="2.60.40.10">
    <property type="entry name" value="Immunoglobulins"/>
    <property type="match status" value="1"/>
</dbReference>
<dbReference type="RefSeq" id="WP_309532594.1">
    <property type="nucleotide sequence ID" value="NZ_CP133721.1"/>
</dbReference>
<evidence type="ECO:0000259" key="1">
    <source>
        <dbReference type="Pfam" id="PF23237"/>
    </source>
</evidence>
<accession>A0ABY9RAL3</accession>